<dbReference type="Proteomes" id="UP001348641">
    <property type="component" value="Unassembled WGS sequence"/>
</dbReference>
<dbReference type="EMBL" id="JAUUCC010000004">
    <property type="protein sequence ID" value="MEE2049419.1"/>
    <property type="molecule type" value="Genomic_DNA"/>
</dbReference>
<evidence type="ECO:0000313" key="3">
    <source>
        <dbReference type="Proteomes" id="UP001348641"/>
    </source>
</evidence>
<accession>A0ABU7KJE8</accession>
<reference evidence="2 3" key="1">
    <citation type="submission" date="2023-07" db="EMBL/GenBank/DDBJ databases">
        <authorList>
            <person name="Girao M."/>
            <person name="Carvalho M.F."/>
        </authorList>
    </citation>
    <scope>NUCLEOTIDE SEQUENCE [LARGE SCALE GENOMIC DNA]</scope>
    <source>
        <strain evidence="2 3">66/93</strain>
    </source>
</reference>
<evidence type="ECO:0000313" key="2">
    <source>
        <dbReference type="EMBL" id="MEE2049419.1"/>
    </source>
</evidence>
<evidence type="ECO:0000256" key="1">
    <source>
        <dbReference type="SAM" id="MobiDB-lite"/>
    </source>
</evidence>
<organism evidence="2 3">
    <name type="scientific">Nocardiopsis tropica</name>
    <dbReference type="NCBI Taxonomy" id="109330"/>
    <lineage>
        <taxon>Bacteria</taxon>
        <taxon>Bacillati</taxon>
        <taxon>Actinomycetota</taxon>
        <taxon>Actinomycetes</taxon>
        <taxon>Streptosporangiales</taxon>
        <taxon>Nocardiopsidaceae</taxon>
        <taxon>Nocardiopsis</taxon>
    </lineage>
</organism>
<comment type="caution">
    <text evidence="2">The sequence shown here is derived from an EMBL/GenBank/DDBJ whole genome shotgun (WGS) entry which is preliminary data.</text>
</comment>
<evidence type="ECO:0008006" key="4">
    <source>
        <dbReference type="Google" id="ProtNLM"/>
    </source>
</evidence>
<protein>
    <recommendedName>
        <fullName evidence="4">Roadblock/LAMTOR2 domain-containing protein</fullName>
    </recommendedName>
</protein>
<proteinExistence type="predicted"/>
<feature type="compositionally biased region" description="Basic and acidic residues" evidence="1">
    <location>
        <begin position="118"/>
        <end position="136"/>
    </location>
</feature>
<gene>
    <name evidence="2" type="ORF">Q8A49_02805</name>
</gene>
<dbReference type="SUPFAM" id="SSF103196">
    <property type="entry name" value="Roadblock/LC7 domain"/>
    <property type="match status" value="1"/>
</dbReference>
<feature type="region of interest" description="Disordered" evidence="1">
    <location>
        <begin position="110"/>
        <end position="144"/>
    </location>
</feature>
<sequence length="170" mass="18721">MRAFDQQMREMLQTPGVRSVGLVDWRGGRTLARVGADDRSDDAEAILRAVHGGPLWAVGDLEDMVVTGTDRCLLLAVLDDPDLCLQVWMARDEGNLGYALRRLRRLARTVAVPSPPRPRQDGDLPPRRGGDPDRPPARAAASVDRRVLERVLTALRTLSADRPRPDMGVA</sequence>
<name>A0ABU7KJE8_9ACTN</name>
<dbReference type="RefSeq" id="WP_330156695.1">
    <property type="nucleotide sequence ID" value="NZ_BAAAJA010000001.1"/>
</dbReference>